<reference evidence="4" key="1">
    <citation type="submission" date="2018-05" db="EMBL/GenBank/DDBJ databases">
        <title>Draft genome sequence of Stemphylium lycopersici strain CIDEFI 213.</title>
        <authorList>
            <person name="Medina R."/>
            <person name="Franco M.E.E."/>
            <person name="Lucentini C.G."/>
            <person name="Saparrat M.C.N."/>
            <person name="Balatti P.A."/>
        </authorList>
    </citation>
    <scope>NUCLEOTIDE SEQUENCE [LARGE SCALE GENOMIC DNA]</scope>
    <source>
        <strain evidence="4">CIDEFI 213</strain>
    </source>
</reference>
<feature type="compositionally biased region" description="Polar residues" evidence="1">
    <location>
        <begin position="396"/>
        <end position="414"/>
    </location>
</feature>
<comment type="caution">
    <text evidence="3">The sequence shown here is derived from an EMBL/GenBank/DDBJ whole genome shotgun (WGS) entry which is preliminary data.</text>
</comment>
<dbReference type="Pfam" id="PF00179">
    <property type="entry name" value="UQ_con"/>
    <property type="match status" value="1"/>
</dbReference>
<dbReference type="Gene3D" id="3.10.110.10">
    <property type="entry name" value="Ubiquitin Conjugating Enzyme"/>
    <property type="match status" value="1"/>
</dbReference>
<dbReference type="PROSITE" id="PS50127">
    <property type="entry name" value="UBC_2"/>
    <property type="match status" value="1"/>
</dbReference>
<feature type="region of interest" description="Disordered" evidence="1">
    <location>
        <begin position="217"/>
        <end position="247"/>
    </location>
</feature>
<sequence length="1066" mass="118413">MPLSGSASALPSFRKQHLLVEFSRLRYAQLEGVFLSITPGDPSLWVGVIFVRKGPYAPAVLRFQISFPPSYPAIPPLVTFSTDVFHPLLTPLTTYTYTTGSADTDTVSATDEERLPPGGFSLRHGFPHWFGRARKSVPNSRNVSGSALGSPARPEFNVTPSALGAPSPTEEISIVRMLEYIRSTFSEESILDSLPLEAAANPGAYHAWRAHRAPILQAQQASSASPSPEPSTTEKSEGSSALGRNRRPGEWNWEGVWEDRVRKAVKASLSEPVLFGTGAGEDIQIHLILVQQEHLADDILFPHTPLYPSPLHIQKKSRKATFRRRIFHKSAHNYGGDDFDPSVLDWACPLKTPLSWSATPLPVSRTPSDHPLTIRKNRNSRSSASGSGFGDLMADSRNNSQDEASNAGRSSHIPSSVPWPPLDTISNESVHVRNFPAFISAPQRLSAQQSLEIAVHNTEGRNYLPKRRKSSRLRLFTGGLPLLRRQGTGDTSLSAGDSSDTTTSPIVGTPLAAHDEIDEGVVAKDLSEDAVMAFLAKNVRKSVEVDPGIRQILKLFSGEKFKSLMDRFANHIPPPTECDQEVVGANAPISHVTLPTTLRAAVRLFPEVKVLRKEVQEITIAVDIEGVLHNRRLLADDAIDVIILVDNGYYVTAACLEKSLEAVNGALYHLGSGDRLALYTTHCTHRSVTGNRPDMLYPMRSINNDTGSVIRELTSTIAQSGTQVWDPPRPNPSMTDVILGIARSVEAEHLKAGRTHIIVLSPAAHTLHDVSKSFPDLYIHRINPAILPYHREPEFQDKVCLDSCCKNVFASNYFKYQSTPSRVKRILKNARSYKPVGELTKLSVNIRTKTGCELIEFYGDKEIPQLYLGQVHTLFVRIRVTKAEAQSIKLDSENPILNSSIDANGLRQDLLNSVHLGATKLHLFDVQVLHRNSIHEAQAWNYTESPLILTSELGGLALPQDALLEVYRRQYFYSLTQIGTNEAKLVAEDLLHALPEDSEQAKKLIERMVKEIECHLTIREYERKYRQKLPLCPGPIEIETSHQWLIELWDRRKNKCECIDTPERLI</sequence>
<dbReference type="AlphaFoldDB" id="A0A364MTQ7"/>
<accession>A0A364MTQ7</accession>
<feature type="region of interest" description="Disordered" evidence="1">
    <location>
        <begin position="486"/>
        <end position="508"/>
    </location>
</feature>
<dbReference type="InterPro" id="IPR016135">
    <property type="entry name" value="UBQ-conjugating_enzyme/RWD"/>
</dbReference>
<dbReference type="CDD" id="cd23814">
    <property type="entry name" value="UEV_AKTIP"/>
    <property type="match status" value="1"/>
</dbReference>
<dbReference type="InterPro" id="IPR000608">
    <property type="entry name" value="UBC"/>
</dbReference>
<protein>
    <recommendedName>
        <fullName evidence="2">UBC core domain-containing protein</fullName>
    </recommendedName>
</protein>
<dbReference type="Proteomes" id="UP000249619">
    <property type="component" value="Unassembled WGS sequence"/>
</dbReference>
<organism evidence="3 4">
    <name type="scientific">Stemphylium lycopersici</name>
    <name type="common">Tomato gray leaf spot disease fungus</name>
    <name type="synonym">Thyrospora lycopersici</name>
    <dbReference type="NCBI Taxonomy" id="183478"/>
    <lineage>
        <taxon>Eukaryota</taxon>
        <taxon>Fungi</taxon>
        <taxon>Dikarya</taxon>
        <taxon>Ascomycota</taxon>
        <taxon>Pezizomycotina</taxon>
        <taxon>Dothideomycetes</taxon>
        <taxon>Pleosporomycetidae</taxon>
        <taxon>Pleosporales</taxon>
        <taxon>Pleosporineae</taxon>
        <taxon>Pleosporaceae</taxon>
        <taxon>Stemphylium</taxon>
    </lineage>
</organism>
<dbReference type="OrthoDB" id="3760848at2759"/>
<dbReference type="EMBL" id="QGDH01000201">
    <property type="protein sequence ID" value="RAR02846.1"/>
    <property type="molecule type" value="Genomic_DNA"/>
</dbReference>
<evidence type="ECO:0000256" key="1">
    <source>
        <dbReference type="SAM" id="MobiDB-lite"/>
    </source>
</evidence>
<keyword evidence="4" id="KW-1185">Reference proteome</keyword>
<gene>
    <name evidence="3" type="ORF">DDE83_008446</name>
</gene>
<feature type="region of interest" description="Disordered" evidence="1">
    <location>
        <begin position="358"/>
        <end position="420"/>
    </location>
</feature>
<dbReference type="SUPFAM" id="SSF54495">
    <property type="entry name" value="UBC-like"/>
    <property type="match status" value="1"/>
</dbReference>
<proteinExistence type="predicted"/>
<evidence type="ECO:0000313" key="3">
    <source>
        <dbReference type="EMBL" id="RAR02846.1"/>
    </source>
</evidence>
<feature type="domain" description="UBC core" evidence="2">
    <location>
        <begin position="13"/>
        <end position="184"/>
    </location>
</feature>
<feature type="compositionally biased region" description="Polar residues" evidence="1">
    <location>
        <begin position="488"/>
        <end position="506"/>
    </location>
</feature>
<evidence type="ECO:0000313" key="4">
    <source>
        <dbReference type="Proteomes" id="UP000249619"/>
    </source>
</evidence>
<evidence type="ECO:0000259" key="2">
    <source>
        <dbReference type="PROSITE" id="PS50127"/>
    </source>
</evidence>
<name>A0A364MTQ7_STELY</name>
<feature type="compositionally biased region" description="Low complexity" evidence="1">
    <location>
        <begin position="217"/>
        <end position="231"/>
    </location>
</feature>